<dbReference type="NCBIfam" id="TIGR00305">
    <property type="entry name" value="putative toxin-antitoxin system toxin component, PIN family"/>
    <property type="match status" value="1"/>
</dbReference>
<dbReference type="RefSeq" id="WP_349280033.1">
    <property type="nucleotide sequence ID" value="NZ_CBCSCU010000057.1"/>
</dbReference>
<reference evidence="2" key="1">
    <citation type="submission" date="2024-05" db="EMBL/GenBank/DDBJ databases">
        <authorList>
            <person name="Bunk B."/>
            <person name="Swiderski J."/>
            <person name="Sproer C."/>
            <person name="Thiel V."/>
        </authorList>
    </citation>
    <scope>NUCLEOTIDE SEQUENCE</scope>
    <source>
        <strain evidence="2">DSM 17735</strain>
    </source>
</reference>
<dbReference type="InterPro" id="IPR002850">
    <property type="entry name" value="PIN_toxin-like"/>
</dbReference>
<accession>A0AAU7LSX6</accession>
<dbReference type="EMBL" id="CP157675">
    <property type="protein sequence ID" value="XBP70696.1"/>
    <property type="molecule type" value="Genomic_DNA"/>
</dbReference>
<dbReference type="InterPro" id="IPR002716">
    <property type="entry name" value="PIN_dom"/>
</dbReference>
<proteinExistence type="predicted"/>
<evidence type="ECO:0000313" key="2">
    <source>
        <dbReference type="EMBL" id="XBP70696.1"/>
    </source>
</evidence>
<name>A0AAU7LSX6_9BURK</name>
<dbReference type="PANTHER" id="PTHR34610:SF3">
    <property type="entry name" value="SSL7007 PROTEIN"/>
    <property type="match status" value="1"/>
</dbReference>
<protein>
    <submittedName>
        <fullName evidence="2">Toxin-antitoxin system toxin component, PIN family</fullName>
    </submittedName>
</protein>
<sequence>MKKAFCAQQESISSSHIHSNLKSSCPPVSPCCKANPDPACDGMQQLCVTAQQHQAVNVNITSDMNLTPRLTIDTNILVAATRSRQGPSFALMQLVRRGSVVMCCSPALFLEYEDVLKRPGQLAVSGLLASDVDAILNELAGLISPVVTHYQWRPQLRDPSDEMVLEAAANAQVHAIVTYNLKDFQPAKRFGIPVLNPEQTFKQFNLAVQRSSTS</sequence>
<dbReference type="SUPFAM" id="SSF88723">
    <property type="entry name" value="PIN domain-like"/>
    <property type="match status" value="1"/>
</dbReference>
<gene>
    <name evidence="2" type="ORF">ABLV49_02475</name>
</gene>
<dbReference type="PANTHER" id="PTHR34610">
    <property type="entry name" value="SSL7007 PROTEIN"/>
    <property type="match status" value="1"/>
</dbReference>
<feature type="domain" description="PIN" evidence="1">
    <location>
        <begin position="69"/>
        <end position="181"/>
    </location>
</feature>
<dbReference type="AlphaFoldDB" id="A0AAU7LSX6"/>
<organism evidence="2">
    <name type="scientific">Polaromonas hydrogenivorans</name>
    <dbReference type="NCBI Taxonomy" id="335476"/>
    <lineage>
        <taxon>Bacteria</taxon>
        <taxon>Pseudomonadati</taxon>
        <taxon>Pseudomonadota</taxon>
        <taxon>Betaproteobacteria</taxon>
        <taxon>Burkholderiales</taxon>
        <taxon>Comamonadaceae</taxon>
        <taxon>Polaromonas</taxon>
    </lineage>
</organism>
<dbReference type="Pfam" id="PF13470">
    <property type="entry name" value="PIN_3"/>
    <property type="match status" value="1"/>
</dbReference>
<dbReference type="InterPro" id="IPR029060">
    <property type="entry name" value="PIN-like_dom_sf"/>
</dbReference>
<evidence type="ECO:0000259" key="1">
    <source>
        <dbReference type="Pfam" id="PF13470"/>
    </source>
</evidence>